<keyword evidence="2" id="KW-1185">Reference proteome</keyword>
<dbReference type="EMBL" id="CAWUFR010000018">
    <property type="protein sequence ID" value="CAK6954620.1"/>
    <property type="molecule type" value="Genomic_DNA"/>
</dbReference>
<reference evidence="1 2" key="1">
    <citation type="submission" date="2024-01" db="EMBL/GenBank/DDBJ databases">
        <authorList>
            <person name="Alioto T."/>
            <person name="Alioto T."/>
            <person name="Gomez Garrido J."/>
        </authorList>
    </citation>
    <scope>NUCLEOTIDE SEQUENCE [LARGE SCALE GENOMIC DNA]</scope>
</reference>
<accession>A0AAV1N673</accession>
<proteinExistence type="predicted"/>
<comment type="caution">
    <text evidence="1">The sequence shown here is derived from an EMBL/GenBank/DDBJ whole genome shotgun (WGS) entry which is preliminary data.</text>
</comment>
<name>A0AAV1N673_SCOSC</name>
<gene>
    <name evidence="1" type="ORF">FSCOSCO3_A005056</name>
</gene>
<dbReference type="AlphaFoldDB" id="A0AAV1N673"/>
<dbReference type="Proteomes" id="UP001314229">
    <property type="component" value="Unassembled WGS sequence"/>
</dbReference>
<evidence type="ECO:0000313" key="2">
    <source>
        <dbReference type="Proteomes" id="UP001314229"/>
    </source>
</evidence>
<protein>
    <submittedName>
        <fullName evidence="1">Uncharacterized protein LOC121898093</fullName>
    </submittedName>
</protein>
<organism evidence="1 2">
    <name type="scientific">Scomber scombrus</name>
    <name type="common">Atlantic mackerel</name>
    <name type="synonym">Scomber vernalis</name>
    <dbReference type="NCBI Taxonomy" id="13677"/>
    <lineage>
        <taxon>Eukaryota</taxon>
        <taxon>Metazoa</taxon>
        <taxon>Chordata</taxon>
        <taxon>Craniata</taxon>
        <taxon>Vertebrata</taxon>
        <taxon>Euteleostomi</taxon>
        <taxon>Actinopterygii</taxon>
        <taxon>Neopterygii</taxon>
        <taxon>Teleostei</taxon>
        <taxon>Neoteleostei</taxon>
        <taxon>Acanthomorphata</taxon>
        <taxon>Pelagiaria</taxon>
        <taxon>Scombriformes</taxon>
        <taxon>Scombridae</taxon>
        <taxon>Scomber</taxon>
    </lineage>
</organism>
<evidence type="ECO:0000313" key="1">
    <source>
        <dbReference type="EMBL" id="CAK6954620.1"/>
    </source>
</evidence>
<sequence length="134" mass="15578">MIRTFIAKRFIHEFMHHIVAQVKTEFHHKSEAESSQSMQSLIAGIDSLLLAEDGDKKKEKGRNELCEFPRYKILSGINLVVVTKELRHIIYCYIYIYIWGRNARDHPKSHQEEGSLLLLGSDRLVAEYPGRQPI</sequence>